<dbReference type="RefSeq" id="WP_223288245.1">
    <property type="nucleotide sequence ID" value="NZ_CP140255.1"/>
</dbReference>
<accession>A0ABZ0YRQ3</accession>
<dbReference type="InterPro" id="IPR010836">
    <property type="entry name" value="SapC"/>
</dbReference>
<protein>
    <submittedName>
        <fullName evidence="1">SapC family protein</fullName>
    </submittedName>
</protein>
<organism evidence="1 2">
    <name type="scientific">Vreelandella neptunia</name>
    <dbReference type="NCBI Taxonomy" id="115551"/>
    <lineage>
        <taxon>Bacteria</taxon>
        <taxon>Pseudomonadati</taxon>
        <taxon>Pseudomonadota</taxon>
        <taxon>Gammaproteobacteria</taxon>
        <taxon>Oceanospirillales</taxon>
        <taxon>Halomonadaceae</taxon>
        <taxon>Vreelandella</taxon>
    </lineage>
</organism>
<evidence type="ECO:0000313" key="1">
    <source>
        <dbReference type="EMBL" id="WQH14119.1"/>
    </source>
</evidence>
<keyword evidence="2" id="KW-1185">Reference proteome</keyword>
<reference evidence="1 2" key="1">
    <citation type="submission" date="2023-11" db="EMBL/GenBank/DDBJ databases">
        <title>MicrobeMod: A computational toolkit for identifying prokaryotic methylation and restriction-modification with nanopore sequencing.</title>
        <authorList>
            <person name="Crits-Christoph A."/>
            <person name="Kang S.C."/>
            <person name="Lee H."/>
            <person name="Ostrov N."/>
        </authorList>
    </citation>
    <scope>NUCLEOTIDE SEQUENCE [LARGE SCALE GENOMIC DNA]</scope>
    <source>
        <strain evidence="1 2">ATCC BAA-805</strain>
    </source>
</reference>
<dbReference type="EMBL" id="CP140255">
    <property type="protein sequence ID" value="WQH14119.1"/>
    <property type="molecule type" value="Genomic_DNA"/>
</dbReference>
<sequence>MPTWYSHLVLLDYAEHANLGWNGDKAEALKHDCTWLPVSLSEMAQASAHLPIVIMRCEQRWLIVVVTNDIFLSSIRGRNTEPLKHVFVPQSAQVYPFSLMLLEASKSGFQLGIDKRCIVPLEDTEALPLFSANRGYSEAVMDRFHLLHRLKIDSEIVHSACELLAKKGVLILISETEKIMGNNKERDRPIYRVDIDAIARLSREDFADLQMHHAMELAAYQHSSLFHAGCLNQDAN</sequence>
<dbReference type="Proteomes" id="UP001324794">
    <property type="component" value="Chromosome"/>
</dbReference>
<name>A0ABZ0YRQ3_9GAMM</name>
<gene>
    <name evidence="1" type="ORF">SR894_06155</name>
</gene>
<evidence type="ECO:0000313" key="2">
    <source>
        <dbReference type="Proteomes" id="UP001324794"/>
    </source>
</evidence>
<dbReference type="Pfam" id="PF07277">
    <property type="entry name" value="SapC"/>
    <property type="match status" value="1"/>
</dbReference>
<proteinExistence type="predicted"/>